<protein>
    <submittedName>
        <fullName evidence="1">Uncharacterized protein</fullName>
    </submittedName>
</protein>
<comment type="caution">
    <text evidence="1">The sequence shown here is derived from an EMBL/GenBank/DDBJ whole genome shotgun (WGS) entry which is preliminary data.</text>
</comment>
<gene>
    <name evidence="1" type="ORF">Tco_0653692</name>
</gene>
<sequence>MLIRILILALGRRGLNQAMEREAMMNTEMHPSPNSTWVRLEAYKECHLAGIKSQLMVSDCKNLDNRTLILQESRSCIQTTTLDFSSTESKLKLRATSKNRATASLYADVITQPPPSISHINRPSTLTQSRQLPYLSSFQVTHHFHQCKVQAGLVLDNTHNLRIGNVQTLIMIKCVHEKKMS</sequence>
<reference evidence="1" key="1">
    <citation type="journal article" date="2022" name="Int. J. Mol. Sci.">
        <title>Draft Genome of Tanacetum Coccineum: Genomic Comparison of Closely Related Tanacetum-Family Plants.</title>
        <authorList>
            <person name="Yamashiro T."/>
            <person name="Shiraishi A."/>
            <person name="Nakayama K."/>
            <person name="Satake H."/>
        </authorList>
    </citation>
    <scope>NUCLEOTIDE SEQUENCE</scope>
</reference>
<dbReference type="Proteomes" id="UP001151760">
    <property type="component" value="Unassembled WGS sequence"/>
</dbReference>
<keyword evidence="2" id="KW-1185">Reference proteome</keyword>
<accession>A0ABQ4X1F7</accession>
<evidence type="ECO:0000313" key="2">
    <source>
        <dbReference type="Proteomes" id="UP001151760"/>
    </source>
</evidence>
<proteinExistence type="predicted"/>
<name>A0ABQ4X1F7_9ASTR</name>
<evidence type="ECO:0000313" key="1">
    <source>
        <dbReference type="EMBL" id="GJS58908.1"/>
    </source>
</evidence>
<organism evidence="1 2">
    <name type="scientific">Tanacetum coccineum</name>
    <dbReference type="NCBI Taxonomy" id="301880"/>
    <lineage>
        <taxon>Eukaryota</taxon>
        <taxon>Viridiplantae</taxon>
        <taxon>Streptophyta</taxon>
        <taxon>Embryophyta</taxon>
        <taxon>Tracheophyta</taxon>
        <taxon>Spermatophyta</taxon>
        <taxon>Magnoliopsida</taxon>
        <taxon>eudicotyledons</taxon>
        <taxon>Gunneridae</taxon>
        <taxon>Pentapetalae</taxon>
        <taxon>asterids</taxon>
        <taxon>campanulids</taxon>
        <taxon>Asterales</taxon>
        <taxon>Asteraceae</taxon>
        <taxon>Asteroideae</taxon>
        <taxon>Anthemideae</taxon>
        <taxon>Anthemidinae</taxon>
        <taxon>Tanacetum</taxon>
    </lineage>
</organism>
<dbReference type="EMBL" id="BQNB010009112">
    <property type="protein sequence ID" value="GJS58908.1"/>
    <property type="molecule type" value="Genomic_DNA"/>
</dbReference>
<reference evidence="1" key="2">
    <citation type="submission" date="2022-01" db="EMBL/GenBank/DDBJ databases">
        <authorList>
            <person name="Yamashiro T."/>
            <person name="Shiraishi A."/>
            <person name="Satake H."/>
            <person name="Nakayama K."/>
        </authorList>
    </citation>
    <scope>NUCLEOTIDE SEQUENCE</scope>
</reference>